<reference evidence="4 5" key="1">
    <citation type="submission" date="2018-10" db="EMBL/GenBank/DDBJ databases">
        <title>Genome assembly for a Yunnan-Guizhou Plateau 3E fish, Anabarilius grahami (Regan), and its evolutionary and genetic applications.</title>
        <authorList>
            <person name="Jiang W."/>
        </authorList>
    </citation>
    <scope>NUCLEOTIDE SEQUENCE [LARGE SCALE GENOMIC DNA]</scope>
    <source>
        <strain evidence="4">AG-KIZ</strain>
        <tissue evidence="4">Muscle</tissue>
    </source>
</reference>
<evidence type="ECO:0000313" key="5">
    <source>
        <dbReference type="Proteomes" id="UP000281406"/>
    </source>
</evidence>
<dbReference type="PANTHER" id="PTHR21845:SF2">
    <property type="entry name" value="MATRIX-REMODELING-ASSOCIATED PROTEIN 7"/>
    <property type="match status" value="1"/>
</dbReference>
<dbReference type="EMBL" id="RJVU01026436">
    <property type="protein sequence ID" value="ROL49774.1"/>
    <property type="molecule type" value="Genomic_DNA"/>
</dbReference>
<accession>A0A3N0YUA3</accession>
<protein>
    <submittedName>
        <fullName evidence="4">Matrix-remodeling-associated protein 7</fullName>
    </submittedName>
</protein>
<dbReference type="Proteomes" id="UP000281406">
    <property type="component" value="Unassembled WGS sequence"/>
</dbReference>
<evidence type="ECO:0000256" key="2">
    <source>
        <dbReference type="SAM" id="Phobius"/>
    </source>
</evidence>
<gene>
    <name evidence="4" type="ORF">DPX16_13439</name>
</gene>
<feature type="transmembrane region" description="Helical" evidence="2">
    <location>
        <begin position="6"/>
        <end position="27"/>
    </location>
</feature>
<keyword evidence="5" id="KW-1185">Reference proteome</keyword>
<dbReference type="InterPro" id="IPR026622">
    <property type="entry name" value="Mxra7"/>
</dbReference>
<keyword evidence="2" id="KW-0812">Transmembrane</keyword>
<keyword evidence="2" id="KW-1133">Transmembrane helix</keyword>
<dbReference type="OrthoDB" id="5983600at2759"/>
<keyword evidence="2" id="KW-0472">Membrane</keyword>
<dbReference type="PANTHER" id="PTHR21845">
    <property type="entry name" value="TRANSMEMBRANE ANCHOR PROTEIN 1"/>
    <property type="match status" value="1"/>
</dbReference>
<feature type="domain" description="Matrix-remodeling-associated protein 7 helical" evidence="3">
    <location>
        <begin position="219"/>
        <end position="276"/>
    </location>
</feature>
<evidence type="ECO:0000259" key="3">
    <source>
        <dbReference type="Pfam" id="PF25473"/>
    </source>
</evidence>
<dbReference type="AlphaFoldDB" id="A0A3N0YUA3"/>
<evidence type="ECO:0000313" key="4">
    <source>
        <dbReference type="EMBL" id="ROL49774.1"/>
    </source>
</evidence>
<feature type="compositionally biased region" description="Basic and acidic residues" evidence="1">
    <location>
        <begin position="32"/>
        <end position="47"/>
    </location>
</feature>
<comment type="caution">
    <text evidence="4">The sequence shown here is derived from an EMBL/GenBank/DDBJ whole genome shotgun (WGS) entry which is preliminary data.</text>
</comment>
<organism evidence="4 5">
    <name type="scientific">Anabarilius grahami</name>
    <name type="common">Kanglang fish</name>
    <name type="synonym">Barilius grahami</name>
    <dbReference type="NCBI Taxonomy" id="495550"/>
    <lineage>
        <taxon>Eukaryota</taxon>
        <taxon>Metazoa</taxon>
        <taxon>Chordata</taxon>
        <taxon>Craniata</taxon>
        <taxon>Vertebrata</taxon>
        <taxon>Euteleostomi</taxon>
        <taxon>Actinopterygii</taxon>
        <taxon>Neopterygii</taxon>
        <taxon>Teleostei</taxon>
        <taxon>Ostariophysi</taxon>
        <taxon>Cypriniformes</taxon>
        <taxon>Xenocyprididae</taxon>
        <taxon>Xenocypridinae</taxon>
        <taxon>Xenocypridinae incertae sedis</taxon>
        <taxon>Anabarilius</taxon>
    </lineage>
</organism>
<dbReference type="Pfam" id="PF25473">
    <property type="entry name" value="MXRA7_helical"/>
    <property type="match status" value="1"/>
</dbReference>
<name>A0A3N0YUA3_ANAGA</name>
<feature type="region of interest" description="Disordered" evidence="1">
    <location>
        <begin position="31"/>
        <end position="72"/>
    </location>
</feature>
<evidence type="ECO:0000256" key="1">
    <source>
        <dbReference type="SAM" id="MobiDB-lite"/>
    </source>
</evidence>
<dbReference type="InterPro" id="IPR057534">
    <property type="entry name" value="MXRA7_helical"/>
</dbReference>
<proteinExistence type="predicted"/>
<sequence length="277" mass="30620">MDIDAPVILSALFFTIIAIIVASTFLAKKPVQKKDQKQKQHEERSERVTAYQQPRVEQPAPAPAPAPAPVQEEVVVEKRREEPVPVAPAVEPEVVAVQQTPVQAEVKVEEEAVVEPKKEEPAAVAPVIEEVGVVEEQPTVEPEIIPAQETPVQLFTLSKSIRTNGLLAVITARKNPSQAALIPSPPFMCLYLGTECCETLDVAAALVADEDETPAVVPANKRTSKLEKRMTNEEMEEEQRVQQEQLAAIFKLLRENQDTFGEMTEGDMEEQLKLYSL</sequence>